<dbReference type="InterPro" id="IPR023828">
    <property type="entry name" value="Peptidase_S8_Ser-AS"/>
</dbReference>
<sequence length="787" mass="81039">MATKMLVTLLEPRDAAAVRAAGVEVLAEYPDSMLVRGSADQLATLTTGGVEATALHDEVTQVAGSRFAFADAVRAQDEVPLEQDAGRTAYYLVKLAGPAAPEWLGVVQSLGGAVRDSVPGFTLLIGMLPERVPELAAQRWVEDVTPYRPAMKVSAKLRRDPGRELGATLLTAVAAEDLAGSDAQRVEVTVFPGESTAEVSARIRAAGGVVLSTAGRTVVAEAGPAAIAEVAGTQGVQAVLPFAFAELHNDRALTVMGVPTGHTFAGRTVTGRGQLVGIADSGLDTGDPQHIHPDLRGRVRRITSLPAGSRLAPFITDPPNSDDGPADEGSGHGTHVTGSVLGDGAAAKAIGSAFVPAGAAPEAEVWFQAIGQRVNWKTAAQLAAEGVHVNPADWPTAADGLYGLPEDLTDLFGPAHADGVRIHTNSWGAANSGVYNAAARTVDKFVWNNPDMLILFSAGNDGKDVNGNGVVDPDSIGTPATAKNCLTVGASENNHPRGSVPPPGRDIDWSQTVKFPRLTAAGHVSDDVDGMAAFSSRGPTDDGRIKPDVVAPGTNVLSLRSSALAPGGDPLWGGLPAGHELRDLYCWSGGTSMSTPLVAGAAALVRERLIADGAVPSAALIKAVLINGAATMRGQFAGEITAGPNNVCGFGRVDVTAALAPAPDEQLRYEDDPGSAVGTGEMRRWTVPAAGPETPLKVTLVWTDPPSLEGVGSLVNQLYLQLQAPDGTVLNGDTTPFPTTTNNVQQVTVPAPAAGAWTVRVRGVSVTAGRRQPFALVISGGTGLTPR</sequence>
<evidence type="ECO:0000256" key="3">
    <source>
        <dbReference type="ARBA" id="ARBA00022825"/>
    </source>
</evidence>
<evidence type="ECO:0000313" key="8">
    <source>
        <dbReference type="Proteomes" id="UP001523216"/>
    </source>
</evidence>
<evidence type="ECO:0000256" key="2">
    <source>
        <dbReference type="ARBA" id="ARBA00022801"/>
    </source>
</evidence>
<evidence type="ECO:0000256" key="5">
    <source>
        <dbReference type="SAM" id="MobiDB-lite"/>
    </source>
</evidence>
<dbReference type="SUPFAM" id="SSF52743">
    <property type="entry name" value="Subtilisin-like"/>
    <property type="match status" value="1"/>
</dbReference>
<evidence type="ECO:0000259" key="6">
    <source>
        <dbReference type="Pfam" id="PF00082"/>
    </source>
</evidence>
<dbReference type="EMBL" id="JAMQOL010000003">
    <property type="protein sequence ID" value="MCM4076558.1"/>
    <property type="molecule type" value="Genomic_DNA"/>
</dbReference>
<dbReference type="Pfam" id="PF00082">
    <property type="entry name" value="Peptidase_S8"/>
    <property type="match status" value="1"/>
</dbReference>
<evidence type="ECO:0000313" key="7">
    <source>
        <dbReference type="EMBL" id="MCM4076558.1"/>
    </source>
</evidence>
<dbReference type="CDD" id="cd04842">
    <property type="entry name" value="Peptidases_S8_Kp43_protease"/>
    <property type="match status" value="1"/>
</dbReference>
<comment type="similarity">
    <text evidence="4">Belongs to the peptidase S8 family.</text>
</comment>
<gene>
    <name evidence="7" type="ORF">LXN57_03140</name>
</gene>
<organism evidence="7 8">
    <name type="scientific">Paractinoplanes hotanensis</name>
    <dbReference type="NCBI Taxonomy" id="2906497"/>
    <lineage>
        <taxon>Bacteria</taxon>
        <taxon>Bacillati</taxon>
        <taxon>Actinomycetota</taxon>
        <taxon>Actinomycetes</taxon>
        <taxon>Micromonosporales</taxon>
        <taxon>Micromonosporaceae</taxon>
        <taxon>Paractinoplanes</taxon>
    </lineage>
</organism>
<dbReference type="PANTHER" id="PTHR43399:SF5">
    <property type="entry name" value="PEPTIDASE S8 FAMILY WITH PROTEASE-ASSOCIATED DOMAIN"/>
    <property type="match status" value="1"/>
</dbReference>
<dbReference type="Proteomes" id="UP001523216">
    <property type="component" value="Unassembled WGS sequence"/>
</dbReference>
<keyword evidence="1 4" id="KW-0645">Protease</keyword>
<dbReference type="SUPFAM" id="SSF49785">
    <property type="entry name" value="Galactose-binding domain-like"/>
    <property type="match status" value="1"/>
</dbReference>
<feature type="region of interest" description="Disordered" evidence="5">
    <location>
        <begin position="310"/>
        <end position="339"/>
    </location>
</feature>
<keyword evidence="3 4" id="KW-0720">Serine protease</keyword>
<dbReference type="InterPro" id="IPR034058">
    <property type="entry name" value="TagA/B/C/D_pept_dom"/>
</dbReference>
<name>A0ABT0XS11_9ACTN</name>
<accession>A0ABT0XS11</accession>
<dbReference type="RefSeq" id="WP_251796459.1">
    <property type="nucleotide sequence ID" value="NZ_JAMQOL010000003.1"/>
</dbReference>
<proteinExistence type="inferred from homology"/>
<dbReference type="InterPro" id="IPR022398">
    <property type="entry name" value="Peptidase_S8_His-AS"/>
</dbReference>
<evidence type="ECO:0000256" key="4">
    <source>
        <dbReference type="PROSITE-ProRule" id="PRU01240"/>
    </source>
</evidence>
<dbReference type="PROSITE" id="PS51892">
    <property type="entry name" value="SUBTILASE"/>
    <property type="match status" value="1"/>
</dbReference>
<dbReference type="InterPro" id="IPR000209">
    <property type="entry name" value="Peptidase_S8/S53_dom"/>
</dbReference>
<dbReference type="InterPro" id="IPR036852">
    <property type="entry name" value="Peptidase_S8/S53_dom_sf"/>
</dbReference>
<dbReference type="InterPro" id="IPR015500">
    <property type="entry name" value="Peptidase_S8_subtilisin-rel"/>
</dbReference>
<protein>
    <submittedName>
        <fullName evidence="7">S8 family serine peptidase</fullName>
    </submittedName>
</protein>
<feature type="domain" description="Peptidase S8/S53" evidence="6">
    <location>
        <begin position="271"/>
        <end position="651"/>
    </location>
</feature>
<feature type="active site" description="Charge relay system" evidence="4">
    <location>
        <position position="592"/>
    </location>
</feature>
<comment type="caution">
    <text evidence="7">The sequence shown here is derived from an EMBL/GenBank/DDBJ whole genome shotgun (WGS) entry which is preliminary data.</text>
</comment>
<dbReference type="Gene3D" id="3.40.50.200">
    <property type="entry name" value="Peptidase S8/S53 domain"/>
    <property type="match status" value="1"/>
</dbReference>
<dbReference type="InterPro" id="IPR008979">
    <property type="entry name" value="Galactose-bd-like_sf"/>
</dbReference>
<dbReference type="PROSITE" id="PS00138">
    <property type="entry name" value="SUBTILASE_SER"/>
    <property type="match status" value="1"/>
</dbReference>
<keyword evidence="8" id="KW-1185">Reference proteome</keyword>
<dbReference type="PRINTS" id="PR00723">
    <property type="entry name" value="SUBTILISIN"/>
</dbReference>
<feature type="active site" description="Charge relay system" evidence="4">
    <location>
        <position position="332"/>
    </location>
</feature>
<feature type="active site" description="Charge relay system" evidence="4">
    <location>
        <position position="280"/>
    </location>
</feature>
<evidence type="ECO:0000256" key="1">
    <source>
        <dbReference type="ARBA" id="ARBA00022670"/>
    </source>
</evidence>
<reference evidence="7 8" key="1">
    <citation type="submission" date="2022-06" db="EMBL/GenBank/DDBJ databases">
        <title>Actinoplanes abujensis sp. nov., isolated from Nigerian arid soil.</title>
        <authorList>
            <person name="Ding P."/>
        </authorList>
    </citation>
    <scope>NUCLEOTIDE SEQUENCE [LARGE SCALE GENOMIC DNA]</scope>
    <source>
        <strain evidence="8">TRM88002</strain>
    </source>
</reference>
<dbReference type="InterPro" id="IPR051048">
    <property type="entry name" value="Peptidase_S8/S53_subtilisin"/>
</dbReference>
<dbReference type="Gene3D" id="2.60.120.380">
    <property type="match status" value="1"/>
</dbReference>
<dbReference type="PROSITE" id="PS00137">
    <property type="entry name" value="SUBTILASE_HIS"/>
    <property type="match status" value="1"/>
</dbReference>
<dbReference type="PANTHER" id="PTHR43399">
    <property type="entry name" value="SUBTILISIN-RELATED"/>
    <property type="match status" value="1"/>
</dbReference>
<keyword evidence="2 4" id="KW-0378">Hydrolase</keyword>